<dbReference type="Proteomes" id="UP000649573">
    <property type="component" value="Unassembled WGS sequence"/>
</dbReference>
<dbReference type="Gene3D" id="3.40.630.30">
    <property type="match status" value="1"/>
</dbReference>
<dbReference type="PROSITE" id="PS51186">
    <property type="entry name" value="GNAT"/>
    <property type="match status" value="1"/>
</dbReference>
<dbReference type="EMBL" id="BMRE01000019">
    <property type="protein sequence ID" value="GGU47672.1"/>
    <property type="molecule type" value="Genomic_DNA"/>
</dbReference>
<proteinExistence type="predicted"/>
<evidence type="ECO:0000256" key="2">
    <source>
        <dbReference type="ARBA" id="ARBA00023315"/>
    </source>
</evidence>
<evidence type="ECO:0000259" key="3">
    <source>
        <dbReference type="PROSITE" id="PS51186"/>
    </source>
</evidence>
<keyword evidence="2" id="KW-0012">Acyltransferase</keyword>
<organism evidence="4 5">
    <name type="scientific">Lentzea flava</name>
    <dbReference type="NCBI Taxonomy" id="103732"/>
    <lineage>
        <taxon>Bacteria</taxon>
        <taxon>Bacillati</taxon>
        <taxon>Actinomycetota</taxon>
        <taxon>Actinomycetes</taxon>
        <taxon>Pseudonocardiales</taxon>
        <taxon>Pseudonocardiaceae</taxon>
        <taxon>Lentzea</taxon>
    </lineage>
</organism>
<name>A0ABQ2USC2_9PSEU</name>
<sequence>MDPIMPLGDDMTVRLAEPADAPAVASVHVLSWQATYRGQIPDDVLDNLEVERSQAMWERAIPRGEVWVALAGDEVVGFACTGPSREVEGIFQLYAIYFLPSAWGSGLAAPLAQAALGDAPDTIVWVLEDNGRARRFYERLGFVVDGTTRDETFGSTVVKEIRYRRQGVKPPHTA</sequence>
<keyword evidence="1" id="KW-0808">Transferase</keyword>
<dbReference type="CDD" id="cd04301">
    <property type="entry name" value="NAT_SF"/>
    <property type="match status" value="1"/>
</dbReference>
<feature type="domain" description="N-acetyltransferase" evidence="3">
    <location>
        <begin position="11"/>
        <end position="164"/>
    </location>
</feature>
<protein>
    <submittedName>
        <fullName evidence="4">N-acetyltransferase</fullName>
    </submittedName>
</protein>
<dbReference type="SUPFAM" id="SSF55729">
    <property type="entry name" value="Acyl-CoA N-acyltransferases (Nat)"/>
    <property type="match status" value="1"/>
</dbReference>
<evidence type="ECO:0000313" key="4">
    <source>
        <dbReference type="EMBL" id="GGU47672.1"/>
    </source>
</evidence>
<evidence type="ECO:0000256" key="1">
    <source>
        <dbReference type="ARBA" id="ARBA00022679"/>
    </source>
</evidence>
<dbReference type="PANTHER" id="PTHR43877">
    <property type="entry name" value="AMINOALKYLPHOSPHONATE N-ACETYLTRANSFERASE-RELATED-RELATED"/>
    <property type="match status" value="1"/>
</dbReference>
<dbReference type="InterPro" id="IPR050832">
    <property type="entry name" value="Bact_Acetyltransf"/>
</dbReference>
<keyword evidence="5" id="KW-1185">Reference proteome</keyword>
<reference evidence="5" key="1">
    <citation type="journal article" date="2019" name="Int. J. Syst. Evol. Microbiol.">
        <title>The Global Catalogue of Microorganisms (GCM) 10K type strain sequencing project: providing services to taxonomists for standard genome sequencing and annotation.</title>
        <authorList>
            <consortium name="The Broad Institute Genomics Platform"/>
            <consortium name="The Broad Institute Genome Sequencing Center for Infectious Disease"/>
            <person name="Wu L."/>
            <person name="Ma J."/>
        </authorList>
    </citation>
    <scope>NUCLEOTIDE SEQUENCE [LARGE SCALE GENOMIC DNA]</scope>
    <source>
        <strain evidence="5">JCM 3296</strain>
    </source>
</reference>
<gene>
    <name evidence="4" type="ORF">GCM10010178_45570</name>
</gene>
<dbReference type="InterPro" id="IPR016181">
    <property type="entry name" value="Acyl_CoA_acyltransferase"/>
</dbReference>
<comment type="caution">
    <text evidence="4">The sequence shown here is derived from an EMBL/GenBank/DDBJ whole genome shotgun (WGS) entry which is preliminary data.</text>
</comment>
<dbReference type="InterPro" id="IPR000182">
    <property type="entry name" value="GNAT_dom"/>
</dbReference>
<dbReference type="Pfam" id="PF00583">
    <property type="entry name" value="Acetyltransf_1"/>
    <property type="match status" value="1"/>
</dbReference>
<accession>A0ABQ2USC2</accession>
<evidence type="ECO:0000313" key="5">
    <source>
        <dbReference type="Proteomes" id="UP000649573"/>
    </source>
</evidence>